<reference evidence="2" key="1">
    <citation type="submission" date="2020-07" db="EMBL/GenBank/DDBJ databases">
        <title>Draft Genome Sequence of a Deep-Sea Yeast, Naganishia (Cryptococcus) liquefaciens strain N6.</title>
        <authorList>
            <person name="Han Y.W."/>
            <person name="Kajitani R."/>
            <person name="Morimoto H."/>
            <person name="Parhat M."/>
            <person name="Tsubouchi H."/>
            <person name="Bakenova O."/>
            <person name="Ogata M."/>
            <person name="Argunhan B."/>
            <person name="Aoki R."/>
            <person name="Kajiwara S."/>
            <person name="Itoh T."/>
            <person name="Iwasaki H."/>
        </authorList>
    </citation>
    <scope>NUCLEOTIDE SEQUENCE</scope>
    <source>
        <strain evidence="2">N6</strain>
    </source>
</reference>
<sequence>MSASTSPQAGSTFRESERGYFDLAPPPVPNDAADEDPEVSRRERAKRRYSLTMYQHIMAMRQSMNKDG</sequence>
<feature type="region of interest" description="Disordered" evidence="1">
    <location>
        <begin position="1"/>
        <end position="47"/>
    </location>
</feature>
<dbReference type="OrthoDB" id="10543278at2759"/>
<proteinExistence type="predicted"/>
<gene>
    <name evidence="2" type="ORF">NliqN6_4738</name>
</gene>
<comment type="caution">
    <text evidence="2">The sequence shown here is derived from an EMBL/GenBank/DDBJ whole genome shotgun (WGS) entry which is preliminary data.</text>
</comment>
<keyword evidence="3" id="KW-1185">Reference proteome</keyword>
<evidence type="ECO:0000313" key="3">
    <source>
        <dbReference type="Proteomes" id="UP000620104"/>
    </source>
</evidence>
<evidence type="ECO:0000256" key="1">
    <source>
        <dbReference type="SAM" id="MobiDB-lite"/>
    </source>
</evidence>
<accession>A0A8H3TVI8</accession>
<dbReference type="Proteomes" id="UP000620104">
    <property type="component" value="Unassembled WGS sequence"/>
</dbReference>
<evidence type="ECO:0000313" key="2">
    <source>
        <dbReference type="EMBL" id="GHJ88336.1"/>
    </source>
</evidence>
<organism evidence="2 3">
    <name type="scientific">Naganishia liquefaciens</name>
    <dbReference type="NCBI Taxonomy" id="104408"/>
    <lineage>
        <taxon>Eukaryota</taxon>
        <taxon>Fungi</taxon>
        <taxon>Dikarya</taxon>
        <taxon>Basidiomycota</taxon>
        <taxon>Agaricomycotina</taxon>
        <taxon>Tremellomycetes</taxon>
        <taxon>Filobasidiales</taxon>
        <taxon>Filobasidiaceae</taxon>
        <taxon>Naganishia</taxon>
    </lineage>
</organism>
<dbReference type="EMBL" id="BLZA01000030">
    <property type="protein sequence ID" value="GHJ88336.1"/>
    <property type="molecule type" value="Genomic_DNA"/>
</dbReference>
<feature type="compositionally biased region" description="Polar residues" evidence="1">
    <location>
        <begin position="1"/>
        <end position="13"/>
    </location>
</feature>
<protein>
    <submittedName>
        <fullName evidence="2">Uncharacterized protein</fullName>
    </submittedName>
</protein>
<name>A0A8H3TVI8_9TREE</name>
<dbReference type="AlphaFoldDB" id="A0A8H3TVI8"/>